<dbReference type="WBParaSite" id="nRc.2.0.1.t31561-RA">
    <property type="protein sequence ID" value="nRc.2.0.1.t31561-RA"/>
    <property type="gene ID" value="nRc.2.0.1.g31561"/>
</dbReference>
<accession>A0A915JYL7</accession>
<dbReference type="AlphaFoldDB" id="A0A915JYL7"/>
<reference evidence="3" key="1">
    <citation type="submission" date="2022-11" db="UniProtKB">
        <authorList>
            <consortium name="WormBaseParasite"/>
        </authorList>
    </citation>
    <scope>IDENTIFICATION</scope>
</reference>
<evidence type="ECO:0000313" key="2">
    <source>
        <dbReference type="Proteomes" id="UP000887565"/>
    </source>
</evidence>
<keyword evidence="2" id="KW-1185">Reference proteome</keyword>
<protein>
    <submittedName>
        <fullName evidence="3">40S ribosomal protein S19-binding protein 1</fullName>
    </submittedName>
</protein>
<evidence type="ECO:0000256" key="1">
    <source>
        <dbReference type="SAM" id="MobiDB-lite"/>
    </source>
</evidence>
<name>A0A915JYL7_ROMCU</name>
<sequence>MDASHVMLTELGRSCCQSLKTQNFLGASCRFNEFNIKLSCWEGSRKIVISSWIILLTPRWAYAYARLHWAGSVQPGVAQRRMPSAAWRLLFFSNLYPQCLTIYSGERSNIIDDQNRKVDKKLRGNVVKEGRGKIKSVIEIQREKRTARNLEENKIKEMLKKRKNRTVKGLSRIVGAYQERNRMKSDQHWKRKKLENDVNSRKKKKLPTVFSEEDFKKLLPSYK</sequence>
<feature type="compositionally biased region" description="Basic and acidic residues" evidence="1">
    <location>
        <begin position="182"/>
        <end position="200"/>
    </location>
</feature>
<feature type="region of interest" description="Disordered" evidence="1">
    <location>
        <begin position="182"/>
        <end position="205"/>
    </location>
</feature>
<evidence type="ECO:0000313" key="3">
    <source>
        <dbReference type="WBParaSite" id="nRc.2.0.1.t31561-RA"/>
    </source>
</evidence>
<organism evidence="2 3">
    <name type="scientific">Romanomermis culicivorax</name>
    <name type="common">Nematode worm</name>
    <dbReference type="NCBI Taxonomy" id="13658"/>
    <lineage>
        <taxon>Eukaryota</taxon>
        <taxon>Metazoa</taxon>
        <taxon>Ecdysozoa</taxon>
        <taxon>Nematoda</taxon>
        <taxon>Enoplea</taxon>
        <taxon>Dorylaimia</taxon>
        <taxon>Mermithida</taxon>
        <taxon>Mermithoidea</taxon>
        <taxon>Mermithidae</taxon>
        <taxon>Romanomermis</taxon>
    </lineage>
</organism>
<dbReference type="Proteomes" id="UP000887565">
    <property type="component" value="Unplaced"/>
</dbReference>
<proteinExistence type="predicted"/>